<keyword evidence="2" id="KW-1185">Reference proteome</keyword>
<sequence length="393" mass="45630">MDDLSERLSNMMRRFDEETRDRFCYAIIQASQTGNFEACWCQSGKLYKDCHLDRHKDRKKSDGEVRKQLSNIFDSKKYCSASYDHKNCKLPIKGAHTVQRGRVLSSMAKDGHVGTFYRNINGFEQLRDIKTGIKTEASIFYGFCEYHDTELFKGIELKDFIAKSENCWASSYRAVCHEYYQKNAAKEAVIWQLENLDKGYDLSEQLIIQEQLFLLKRDLFKGFEDISSIKDKYEQARIQGKYNSLYSYVIVLDKPLSLSVSASMSPYYNISGVKIQNLGDPMYLFQHFALSTVTVNGCAAYVVSYLKEHKVIEKYLEDVFEKGPMFVKSWLTKCIFAYAENAFFNLDWWSNLRDDKKIAIYNLAMSENYTVHFEIDDLVSSETPGSIVSIERI</sequence>
<reference evidence="2" key="1">
    <citation type="submission" date="2016-10" db="EMBL/GenBank/DDBJ databases">
        <authorList>
            <person name="Varghese N."/>
            <person name="Submissions S."/>
        </authorList>
    </citation>
    <scope>NUCLEOTIDE SEQUENCE [LARGE SCALE GENOMIC DNA]</scope>
    <source>
        <strain evidence="2">DSM 17616</strain>
    </source>
</reference>
<evidence type="ECO:0000313" key="2">
    <source>
        <dbReference type="Proteomes" id="UP000199371"/>
    </source>
</evidence>
<accession>A0A1H6MI08</accession>
<dbReference type="Proteomes" id="UP000199371">
    <property type="component" value="Unassembled WGS sequence"/>
</dbReference>
<dbReference type="EMBL" id="FNXF01000011">
    <property type="protein sequence ID" value="SEI01280.1"/>
    <property type="molecule type" value="Genomic_DNA"/>
</dbReference>
<dbReference type="STRING" id="173990.SAMN05660691_02789"/>
<organism evidence="1 2">
    <name type="scientific">Rheinheimera pacifica</name>
    <dbReference type="NCBI Taxonomy" id="173990"/>
    <lineage>
        <taxon>Bacteria</taxon>
        <taxon>Pseudomonadati</taxon>
        <taxon>Pseudomonadota</taxon>
        <taxon>Gammaproteobacteria</taxon>
        <taxon>Chromatiales</taxon>
        <taxon>Chromatiaceae</taxon>
        <taxon>Rheinheimera</taxon>
    </lineage>
</organism>
<protein>
    <submittedName>
        <fullName evidence="1">SEC-C motif-containing protein</fullName>
    </submittedName>
</protein>
<dbReference type="Pfam" id="PF02810">
    <property type="entry name" value="SEC-C"/>
    <property type="match status" value="1"/>
</dbReference>
<name>A0A1H6MI08_9GAMM</name>
<dbReference type="AlphaFoldDB" id="A0A1H6MI08"/>
<proteinExistence type="predicted"/>
<gene>
    <name evidence="1" type="ORF">SAMN05660691_02789</name>
</gene>
<evidence type="ECO:0000313" key="1">
    <source>
        <dbReference type="EMBL" id="SEI01280.1"/>
    </source>
</evidence>
<dbReference type="RefSeq" id="WP_177172248.1">
    <property type="nucleotide sequence ID" value="NZ_FNXF01000011.1"/>
</dbReference>
<dbReference type="InterPro" id="IPR004027">
    <property type="entry name" value="SEC_C_motif"/>
</dbReference>